<dbReference type="KEGG" id="wna:KA717_18935"/>
<dbReference type="SUPFAM" id="SSF143120">
    <property type="entry name" value="YefM-like"/>
    <property type="match status" value="1"/>
</dbReference>
<organism evidence="3">
    <name type="scientific">Woronichinia naegeliana WA131</name>
    <dbReference type="NCBI Taxonomy" id="2824559"/>
    <lineage>
        <taxon>Bacteria</taxon>
        <taxon>Bacillati</taxon>
        <taxon>Cyanobacteriota</taxon>
        <taxon>Cyanophyceae</taxon>
        <taxon>Synechococcales</taxon>
        <taxon>Coelosphaeriaceae</taxon>
        <taxon>Woronichinia</taxon>
    </lineage>
</organism>
<accession>A0A977L2G1</accession>
<evidence type="ECO:0000256" key="1">
    <source>
        <dbReference type="ARBA" id="ARBA00009981"/>
    </source>
</evidence>
<comment type="similarity">
    <text evidence="1 2">Belongs to the phD/YefM antitoxin family.</text>
</comment>
<dbReference type="InterPro" id="IPR036165">
    <property type="entry name" value="YefM-like_sf"/>
</dbReference>
<name>A0A977L2G1_9CYAN</name>
<dbReference type="AlphaFoldDB" id="A0A977L2G1"/>
<sequence>MINLSRDIQFLSTFKRNTNEFITQMKVTGNPVVLTVNGKAELVVQDAESYQKLLDSIEYLESIIGIKKGLEDIVSGDTQPLDKFVEEMQQKYGI</sequence>
<reference evidence="3" key="1">
    <citation type="submission" date="2021-04" db="EMBL/GenBank/DDBJ databases">
        <title>Genome sequence of Woronichinia naegeliana from Washington state freshwater lake bloom.</title>
        <authorList>
            <person name="Dreher T.W."/>
        </authorList>
    </citation>
    <scope>NUCLEOTIDE SEQUENCE</scope>
    <source>
        <strain evidence="3">WA131</strain>
    </source>
</reference>
<dbReference type="NCBIfam" id="TIGR01552">
    <property type="entry name" value="phd_fam"/>
    <property type="match status" value="1"/>
</dbReference>
<dbReference type="EMBL" id="CP073041">
    <property type="protein sequence ID" value="UXE64366.1"/>
    <property type="molecule type" value="Genomic_DNA"/>
</dbReference>
<comment type="function">
    <text evidence="2">Antitoxin component of a type II toxin-antitoxin (TA) system.</text>
</comment>
<gene>
    <name evidence="3" type="ORF">KA717_18935</name>
</gene>
<dbReference type="InterPro" id="IPR006442">
    <property type="entry name" value="Antitoxin_Phd/YefM"/>
</dbReference>
<evidence type="ECO:0000256" key="2">
    <source>
        <dbReference type="RuleBase" id="RU362080"/>
    </source>
</evidence>
<protein>
    <recommendedName>
        <fullName evidence="2">Antitoxin</fullName>
    </recommendedName>
</protein>
<proteinExistence type="inferred from homology"/>
<dbReference type="Proteomes" id="UP001065613">
    <property type="component" value="Chromosome"/>
</dbReference>
<evidence type="ECO:0000313" key="3">
    <source>
        <dbReference type="EMBL" id="UXE64366.1"/>
    </source>
</evidence>
<dbReference type="Pfam" id="PF02604">
    <property type="entry name" value="PhdYeFM_antitox"/>
    <property type="match status" value="1"/>
</dbReference>